<proteinExistence type="predicted"/>
<evidence type="ECO:0000313" key="1">
    <source>
        <dbReference type="EMBL" id="BCO10672.1"/>
    </source>
</evidence>
<name>A0A915U6X1_9BACT</name>
<sequence length="107" mass="12170">MKITIDKNIIEFQPENPQETTDMETLWRLLVDCVQDNKRIEPIGEFIPAKSNVARFIIEGISSKTEYTDDQVQEECTVVCTTCNKYMHLKPGDNVPVCCGRAMEGVD</sequence>
<dbReference type="AlphaFoldDB" id="A0A915U6X1"/>
<organism evidence="1 2">
    <name type="scientific">Desulfolithobacter dissulfuricans</name>
    <dbReference type="NCBI Taxonomy" id="2795293"/>
    <lineage>
        <taxon>Bacteria</taxon>
        <taxon>Pseudomonadati</taxon>
        <taxon>Thermodesulfobacteriota</taxon>
        <taxon>Desulfobulbia</taxon>
        <taxon>Desulfobulbales</taxon>
        <taxon>Desulfobulbaceae</taxon>
        <taxon>Desulfolithobacter</taxon>
    </lineage>
</organism>
<dbReference type="EMBL" id="AP024233">
    <property type="protein sequence ID" value="BCO10672.1"/>
    <property type="molecule type" value="Genomic_DNA"/>
</dbReference>
<dbReference type="Proteomes" id="UP001063350">
    <property type="component" value="Chromosome"/>
</dbReference>
<accession>A0A915U6X1</accession>
<protein>
    <submittedName>
        <fullName evidence="1">Uncharacterized protein</fullName>
    </submittedName>
</protein>
<keyword evidence="2" id="KW-1185">Reference proteome</keyword>
<gene>
    <name evidence="1" type="ORF">GF1_30480</name>
</gene>
<dbReference type="KEGG" id="ddu:GF1_30480"/>
<dbReference type="RefSeq" id="WP_267927390.1">
    <property type="nucleotide sequence ID" value="NZ_AP024233.1"/>
</dbReference>
<reference evidence="1" key="1">
    <citation type="submission" date="2020-12" db="EMBL/GenBank/DDBJ databases">
        <title>Desulfobium dissulfuricans gen. nov., sp. nov., a novel mesophilic, sulfate-reducing bacterium isolated from a deep-sea hydrothermal vent.</title>
        <authorList>
            <person name="Hashimoto Y."/>
            <person name="Tame A."/>
            <person name="Sawayama S."/>
            <person name="Miyazaki J."/>
            <person name="Takai K."/>
            <person name="Nakagawa S."/>
        </authorList>
    </citation>
    <scope>NUCLEOTIDE SEQUENCE</scope>
    <source>
        <strain evidence="1">GF1</strain>
    </source>
</reference>
<evidence type="ECO:0000313" key="2">
    <source>
        <dbReference type="Proteomes" id="UP001063350"/>
    </source>
</evidence>